<dbReference type="RefSeq" id="WP_344297201.1">
    <property type="nucleotide sequence ID" value="NZ_BAAANJ010000016.1"/>
</dbReference>
<dbReference type="CDD" id="cd00090">
    <property type="entry name" value="HTH_ARSR"/>
    <property type="match status" value="1"/>
</dbReference>
<feature type="domain" description="HTH arsR-type" evidence="1">
    <location>
        <begin position="6"/>
        <end position="89"/>
    </location>
</feature>
<gene>
    <name evidence="2" type="ORF">GCM10009749_30680</name>
</gene>
<dbReference type="Gene3D" id="1.10.10.10">
    <property type="entry name" value="Winged helix-like DNA-binding domain superfamily/Winged helix DNA-binding domain"/>
    <property type="match status" value="1"/>
</dbReference>
<dbReference type="Proteomes" id="UP001500002">
    <property type="component" value="Unassembled WGS sequence"/>
</dbReference>
<accession>A0ABN2MAW9</accession>
<dbReference type="Gene3D" id="6.10.140.2180">
    <property type="match status" value="1"/>
</dbReference>
<organism evidence="2 3">
    <name type="scientific">Agromyces neolithicus</name>
    <dbReference type="NCBI Taxonomy" id="269420"/>
    <lineage>
        <taxon>Bacteria</taxon>
        <taxon>Bacillati</taxon>
        <taxon>Actinomycetota</taxon>
        <taxon>Actinomycetes</taxon>
        <taxon>Micrococcales</taxon>
        <taxon>Microbacteriaceae</taxon>
        <taxon>Agromyces</taxon>
    </lineage>
</organism>
<dbReference type="SUPFAM" id="SSF46785">
    <property type="entry name" value="Winged helix' DNA-binding domain"/>
    <property type="match status" value="1"/>
</dbReference>
<proteinExistence type="predicted"/>
<dbReference type="EMBL" id="BAAANJ010000016">
    <property type="protein sequence ID" value="GAA1818330.1"/>
    <property type="molecule type" value="Genomic_DNA"/>
</dbReference>
<comment type="caution">
    <text evidence="2">The sequence shown here is derived from an EMBL/GenBank/DDBJ whole genome shotgun (WGS) entry which is preliminary data.</text>
</comment>
<dbReference type="SMART" id="SM00418">
    <property type="entry name" value="HTH_ARSR"/>
    <property type="match status" value="1"/>
</dbReference>
<evidence type="ECO:0000313" key="3">
    <source>
        <dbReference type="Proteomes" id="UP001500002"/>
    </source>
</evidence>
<dbReference type="InterPro" id="IPR036390">
    <property type="entry name" value="WH_DNA-bd_sf"/>
</dbReference>
<dbReference type="InterPro" id="IPR001845">
    <property type="entry name" value="HTH_ArsR_DNA-bd_dom"/>
</dbReference>
<dbReference type="Pfam" id="PF12840">
    <property type="entry name" value="HTH_20"/>
    <property type="match status" value="1"/>
</dbReference>
<protein>
    <submittedName>
        <fullName evidence="2">Helix-turn-helix domain-containing protein</fullName>
    </submittedName>
</protein>
<dbReference type="InterPro" id="IPR036388">
    <property type="entry name" value="WH-like_DNA-bd_sf"/>
</dbReference>
<name>A0ABN2MAW9_9MICO</name>
<evidence type="ECO:0000313" key="2">
    <source>
        <dbReference type="EMBL" id="GAA1818330.1"/>
    </source>
</evidence>
<dbReference type="InterPro" id="IPR011991">
    <property type="entry name" value="ArsR-like_HTH"/>
</dbReference>
<sequence length="186" mass="20170">MPEPSNLADVILHPVRLRIVQQLGGRDLTTSELRTALPDVSQATLYRHVGALVDAGIVAVAGERRVRGAVERTLTLGDRMAHVDAPELNAMETGELRRSFLTFLAHLGRDFDRFADAEDAAALRSFLGFGQVPLYVTTDDLATLQQGLSELIAPLLDDRGDGRQRVMLSTTLVPDPEARGDANTTA</sequence>
<reference evidence="2 3" key="1">
    <citation type="journal article" date="2019" name="Int. J. Syst. Evol. Microbiol.">
        <title>The Global Catalogue of Microorganisms (GCM) 10K type strain sequencing project: providing services to taxonomists for standard genome sequencing and annotation.</title>
        <authorList>
            <consortium name="The Broad Institute Genomics Platform"/>
            <consortium name="The Broad Institute Genome Sequencing Center for Infectious Disease"/>
            <person name="Wu L."/>
            <person name="Ma J."/>
        </authorList>
    </citation>
    <scope>NUCLEOTIDE SEQUENCE [LARGE SCALE GENOMIC DNA]</scope>
    <source>
        <strain evidence="2 3">JCM 14322</strain>
    </source>
</reference>
<keyword evidence="3" id="KW-1185">Reference proteome</keyword>
<evidence type="ECO:0000259" key="1">
    <source>
        <dbReference type="SMART" id="SM00418"/>
    </source>
</evidence>